<reference evidence="2" key="2">
    <citation type="submission" date="2023-06" db="EMBL/GenBank/DDBJ databases">
        <authorList>
            <consortium name="Lawrence Berkeley National Laboratory"/>
            <person name="Haridas S."/>
            <person name="Hensen N."/>
            <person name="Bonometti L."/>
            <person name="Westerberg I."/>
            <person name="Brannstrom I.O."/>
            <person name="Guillou S."/>
            <person name="Cros-Aarteil S."/>
            <person name="Calhoun S."/>
            <person name="Kuo A."/>
            <person name="Mondo S."/>
            <person name="Pangilinan J."/>
            <person name="Riley R."/>
            <person name="LaButti K."/>
            <person name="Andreopoulos B."/>
            <person name="Lipzen A."/>
            <person name="Chen C."/>
            <person name="Yanf M."/>
            <person name="Daum C."/>
            <person name="Ng V."/>
            <person name="Clum A."/>
            <person name="Steindorff A."/>
            <person name="Ohm R."/>
            <person name="Martin F."/>
            <person name="Silar P."/>
            <person name="Natvig D."/>
            <person name="Lalanne C."/>
            <person name="Gautier V."/>
            <person name="Ament-velasquez S.L."/>
            <person name="Kruys A."/>
            <person name="Hutchinson M.I."/>
            <person name="Powell A.J."/>
            <person name="Barry K."/>
            <person name="Miller A.N."/>
            <person name="Grigoriev I.V."/>
            <person name="Debuchy R."/>
            <person name="Gladieux P."/>
            <person name="Thoren M.H."/>
            <person name="Johannesson H."/>
        </authorList>
    </citation>
    <scope>NUCLEOTIDE SEQUENCE</scope>
    <source>
        <strain evidence="2">CBS 232.78</strain>
    </source>
</reference>
<protein>
    <recommendedName>
        <fullName evidence="1">JmjC domain-containing protein</fullName>
    </recommendedName>
</protein>
<proteinExistence type="predicted"/>
<accession>A0AAE0NHP5</accession>
<sequence length="302" mass="34419">MKTRFSLSLFDVMYSASQLNQLSFPYELMLPSAADLKKPDNRFSLFVEWLRTCTDFGSCPLPKRSQLQNLIAMLLGHIETQCENPRAEERFVRFKAPLFLLYVALFYNQHVVRCYGYDGKFDQHKPNPLHIKPGARPFTDLYIAQASLSTLPDDLQKLFPTPDLIKDKLLGKGAVYGSSLWLGVEPTYTPWHRDPNHNILTQLHSKKKVRLMPPKRGQAIFERVQAELGSMGHTVGDPKIRGAEMMQGLQKRLLHDAIWGDNHPLGIGEGILSPSDSLFIPMGWWHSIKSAEDDDNSRLMDL</sequence>
<dbReference type="SUPFAM" id="SSF51197">
    <property type="entry name" value="Clavaminate synthase-like"/>
    <property type="match status" value="1"/>
</dbReference>
<keyword evidence="3" id="KW-1185">Reference proteome</keyword>
<evidence type="ECO:0000313" key="2">
    <source>
        <dbReference type="EMBL" id="KAK3381679.1"/>
    </source>
</evidence>
<dbReference type="InterPro" id="IPR041667">
    <property type="entry name" value="Cupin_8"/>
</dbReference>
<dbReference type="AlphaFoldDB" id="A0AAE0NHP5"/>
<dbReference type="Pfam" id="PF13621">
    <property type="entry name" value="Cupin_8"/>
    <property type="match status" value="1"/>
</dbReference>
<dbReference type="PANTHER" id="PTHR12461">
    <property type="entry name" value="HYPOXIA-INDUCIBLE FACTOR 1 ALPHA INHIBITOR-RELATED"/>
    <property type="match status" value="1"/>
</dbReference>
<dbReference type="InterPro" id="IPR003347">
    <property type="entry name" value="JmjC_dom"/>
</dbReference>
<dbReference type="Proteomes" id="UP001285441">
    <property type="component" value="Unassembled WGS sequence"/>
</dbReference>
<evidence type="ECO:0000313" key="3">
    <source>
        <dbReference type="Proteomes" id="UP001285441"/>
    </source>
</evidence>
<organism evidence="2 3">
    <name type="scientific">Podospora didyma</name>
    <dbReference type="NCBI Taxonomy" id="330526"/>
    <lineage>
        <taxon>Eukaryota</taxon>
        <taxon>Fungi</taxon>
        <taxon>Dikarya</taxon>
        <taxon>Ascomycota</taxon>
        <taxon>Pezizomycotina</taxon>
        <taxon>Sordariomycetes</taxon>
        <taxon>Sordariomycetidae</taxon>
        <taxon>Sordariales</taxon>
        <taxon>Podosporaceae</taxon>
        <taxon>Podospora</taxon>
    </lineage>
</organism>
<comment type="caution">
    <text evidence="2">The sequence shown here is derived from an EMBL/GenBank/DDBJ whole genome shotgun (WGS) entry which is preliminary data.</text>
</comment>
<evidence type="ECO:0000259" key="1">
    <source>
        <dbReference type="PROSITE" id="PS51184"/>
    </source>
</evidence>
<reference evidence="2" key="1">
    <citation type="journal article" date="2023" name="Mol. Phylogenet. Evol.">
        <title>Genome-scale phylogeny and comparative genomics of the fungal order Sordariales.</title>
        <authorList>
            <person name="Hensen N."/>
            <person name="Bonometti L."/>
            <person name="Westerberg I."/>
            <person name="Brannstrom I.O."/>
            <person name="Guillou S."/>
            <person name="Cros-Aarteil S."/>
            <person name="Calhoun S."/>
            <person name="Haridas S."/>
            <person name="Kuo A."/>
            <person name="Mondo S."/>
            <person name="Pangilinan J."/>
            <person name="Riley R."/>
            <person name="LaButti K."/>
            <person name="Andreopoulos B."/>
            <person name="Lipzen A."/>
            <person name="Chen C."/>
            <person name="Yan M."/>
            <person name="Daum C."/>
            <person name="Ng V."/>
            <person name="Clum A."/>
            <person name="Steindorff A."/>
            <person name="Ohm R.A."/>
            <person name="Martin F."/>
            <person name="Silar P."/>
            <person name="Natvig D.O."/>
            <person name="Lalanne C."/>
            <person name="Gautier V."/>
            <person name="Ament-Velasquez S.L."/>
            <person name="Kruys A."/>
            <person name="Hutchinson M.I."/>
            <person name="Powell A.J."/>
            <person name="Barry K."/>
            <person name="Miller A.N."/>
            <person name="Grigoriev I.V."/>
            <person name="Debuchy R."/>
            <person name="Gladieux P."/>
            <person name="Hiltunen Thoren M."/>
            <person name="Johannesson H."/>
        </authorList>
    </citation>
    <scope>NUCLEOTIDE SEQUENCE</scope>
    <source>
        <strain evidence="2">CBS 232.78</strain>
    </source>
</reference>
<dbReference type="Gene3D" id="2.60.120.650">
    <property type="entry name" value="Cupin"/>
    <property type="match status" value="1"/>
</dbReference>
<dbReference type="EMBL" id="JAULSW010000005">
    <property type="protein sequence ID" value="KAK3381679.1"/>
    <property type="molecule type" value="Genomic_DNA"/>
</dbReference>
<dbReference type="PROSITE" id="PS51184">
    <property type="entry name" value="JMJC"/>
    <property type="match status" value="1"/>
</dbReference>
<feature type="domain" description="JmjC" evidence="1">
    <location>
        <begin position="148"/>
        <end position="302"/>
    </location>
</feature>
<name>A0AAE0NHP5_9PEZI</name>
<gene>
    <name evidence="2" type="ORF">B0H63DRAFT_511441</name>
</gene>
<dbReference type="PANTHER" id="PTHR12461:SF105">
    <property type="entry name" value="HYPOXIA-INDUCIBLE FACTOR 1-ALPHA INHIBITOR"/>
    <property type="match status" value="1"/>
</dbReference>